<dbReference type="RefSeq" id="YP_010584252.1">
    <property type="nucleotide sequence ID" value="NC_069204.1"/>
</dbReference>
<gene>
    <name evidence="3" type="primary">ND6</name>
</gene>
<keyword evidence="2" id="KW-0732">Signal</keyword>
<dbReference type="AlphaFoldDB" id="A0A7D7AD08"/>
<geneLocation type="mitochondrion" evidence="3"/>
<dbReference type="CTD" id="4541"/>
<accession>A0A7D7AD08</accession>
<feature type="chain" id="PRO_5028054632" evidence="2">
    <location>
        <begin position="19"/>
        <end position="152"/>
    </location>
</feature>
<dbReference type="EMBL" id="MT628551">
    <property type="protein sequence ID" value="QLY89741.1"/>
    <property type="molecule type" value="Genomic_DNA"/>
</dbReference>
<keyword evidence="3" id="KW-0496">Mitochondrion</keyword>
<protein>
    <submittedName>
        <fullName evidence="3">NADH dehydrogenase subunit 6</fullName>
    </submittedName>
</protein>
<reference evidence="3" key="1">
    <citation type="submission" date="2020-06" db="EMBL/GenBank/DDBJ databases">
        <title>DNAmark Project.</title>
        <authorList>
            <person name="Leerhoei F."/>
        </authorList>
    </citation>
    <scope>NUCLEOTIDE SEQUENCE</scope>
    <source>
        <strain evidence="3">DM1288</strain>
    </source>
</reference>
<feature type="signal peptide" evidence="2">
    <location>
        <begin position="1"/>
        <end position="18"/>
    </location>
</feature>
<feature type="transmembrane region" description="Helical" evidence="1">
    <location>
        <begin position="46"/>
        <end position="69"/>
    </location>
</feature>
<evidence type="ECO:0000256" key="1">
    <source>
        <dbReference type="SAM" id="Phobius"/>
    </source>
</evidence>
<keyword evidence="1" id="KW-1133">Transmembrane helix</keyword>
<name>A0A7D7AD08_9ANNE</name>
<feature type="transmembrane region" description="Helical" evidence="1">
    <location>
        <begin position="81"/>
        <end position="99"/>
    </location>
</feature>
<evidence type="ECO:0000256" key="2">
    <source>
        <dbReference type="SAM" id="SignalP"/>
    </source>
</evidence>
<dbReference type="GeneID" id="77421942"/>
<sequence length="152" mass="17541">MTLLLSLILPMMLILAFAETPMVMGLTILMMALILAQTFAFSISSWYGFIIFLIYVGGMLIMFSYFISLSSNNRTNLLPKNFLILLPSLVLFFIIFNTISININMNYSFNIHSLYKTNYYPILLFLILMLLFIMLVIMKIVSQSKGPMRPFF</sequence>
<feature type="transmembrane region" description="Helical" evidence="1">
    <location>
        <begin position="119"/>
        <end position="141"/>
    </location>
</feature>
<proteinExistence type="predicted"/>
<organism evidence="3">
    <name type="scientific">Lumbriculus variegatus</name>
    <dbReference type="NCBI Taxonomy" id="61662"/>
    <lineage>
        <taxon>Eukaryota</taxon>
        <taxon>Metazoa</taxon>
        <taxon>Spiralia</taxon>
        <taxon>Lophotrochozoa</taxon>
        <taxon>Annelida</taxon>
        <taxon>Clitellata</taxon>
        <taxon>Oligochaeta</taxon>
        <taxon>Lumbriculida</taxon>
        <taxon>Lumbriculidae</taxon>
        <taxon>Lumbriculus</taxon>
    </lineage>
</organism>
<evidence type="ECO:0000313" key="3">
    <source>
        <dbReference type="EMBL" id="QLY89741.1"/>
    </source>
</evidence>
<keyword evidence="1" id="KW-0812">Transmembrane</keyword>
<keyword evidence="1" id="KW-0472">Membrane</keyword>